<reference evidence="2" key="1">
    <citation type="submission" date="2022-11" db="UniProtKB">
        <authorList>
            <consortium name="WormBaseParasite"/>
        </authorList>
    </citation>
    <scope>IDENTIFICATION</scope>
</reference>
<sequence length="156" mass="17745">MTEKRFEKVKKLKWLAGALWHRQVVLTDARLIPTLGYDLVGQEDLGYSWLYHDQVENMFQIVKDSGQKSPIHAGETNWGAGLNRMTNLNHVPQDANTFSPEKNLLTAIKYSDDQLVPRVGHGLALAHHPLWIESMRAKGQCVVVMALSNHMLQYVQ</sequence>
<organism evidence="1 2">
    <name type="scientific">Plectus sambesii</name>
    <dbReference type="NCBI Taxonomy" id="2011161"/>
    <lineage>
        <taxon>Eukaryota</taxon>
        <taxon>Metazoa</taxon>
        <taxon>Ecdysozoa</taxon>
        <taxon>Nematoda</taxon>
        <taxon>Chromadorea</taxon>
        <taxon>Plectida</taxon>
        <taxon>Plectina</taxon>
        <taxon>Plectoidea</taxon>
        <taxon>Plectidae</taxon>
        <taxon>Plectus</taxon>
    </lineage>
</organism>
<keyword evidence="1" id="KW-1185">Reference proteome</keyword>
<dbReference type="Gene3D" id="3.20.20.140">
    <property type="entry name" value="Metal-dependent hydrolases"/>
    <property type="match status" value="1"/>
</dbReference>
<dbReference type="Proteomes" id="UP000887566">
    <property type="component" value="Unplaced"/>
</dbReference>
<evidence type="ECO:0000313" key="2">
    <source>
        <dbReference type="WBParaSite" id="PSAMB.scaffold12518size2729.g34906.t1"/>
    </source>
</evidence>
<protein>
    <submittedName>
        <fullName evidence="2">Uncharacterized protein</fullName>
    </submittedName>
</protein>
<proteinExistence type="predicted"/>
<name>A0A914UTL7_9BILA</name>
<dbReference type="WBParaSite" id="PSAMB.scaffold12518size2729.g34906.t1">
    <property type="protein sequence ID" value="PSAMB.scaffold12518size2729.g34906.t1"/>
    <property type="gene ID" value="PSAMB.scaffold12518size2729.g34906"/>
</dbReference>
<accession>A0A914UTL7</accession>
<evidence type="ECO:0000313" key="1">
    <source>
        <dbReference type="Proteomes" id="UP000887566"/>
    </source>
</evidence>
<dbReference type="AlphaFoldDB" id="A0A914UTL7"/>
<dbReference type="InterPro" id="IPR032466">
    <property type="entry name" value="Metal_Hydrolase"/>
</dbReference>
<dbReference type="SUPFAM" id="SSF51556">
    <property type="entry name" value="Metallo-dependent hydrolases"/>
    <property type="match status" value="1"/>
</dbReference>